<protein>
    <submittedName>
        <fullName evidence="1">Type II toxin-antitoxin system PemK/MazF family toxin</fullName>
    </submittedName>
</protein>
<proteinExistence type="predicted"/>
<comment type="caution">
    <text evidence="1">The sequence shown here is derived from an EMBL/GenBank/DDBJ whole genome shotgun (WGS) entry which is preliminary data.</text>
</comment>
<dbReference type="SUPFAM" id="SSF50118">
    <property type="entry name" value="Cell growth inhibitor/plasmid maintenance toxic component"/>
    <property type="match status" value="1"/>
</dbReference>
<evidence type="ECO:0000313" key="2">
    <source>
        <dbReference type="Proteomes" id="UP001207918"/>
    </source>
</evidence>
<sequence length="48" mass="5529">MRKGDIVLVPFPFTDLSSTKRRPAVVLVDDEDDVTLAFLTTQLHWKKE</sequence>
<name>A0ABT3PTD0_9BACT</name>
<evidence type="ECO:0000313" key="1">
    <source>
        <dbReference type="EMBL" id="MCW9709115.1"/>
    </source>
</evidence>
<organism evidence="1 2">
    <name type="scientific">Fodinibius salsisoli</name>
    <dbReference type="NCBI Taxonomy" id="2820877"/>
    <lineage>
        <taxon>Bacteria</taxon>
        <taxon>Pseudomonadati</taxon>
        <taxon>Balneolota</taxon>
        <taxon>Balneolia</taxon>
        <taxon>Balneolales</taxon>
        <taxon>Balneolaceae</taxon>
        <taxon>Fodinibius</taxon>
    </lineage>
</organism>
<gene>
    <name evidence="1" type="ORF">J6I44_19800</name>
</gene>
<dbReference type="EMBL" id="JAGGJA010000023">
    <property type="protein sequence ID" value="MCW9709115.1"/>
    <property type="molecule type" value="Genomic_DNA"/>
</dbReference>
<accession>A0ABT3PTD0</accession>
<dbReference type="Proteomes" id="UP001207918">
    <property type="component" value="Unassembled WGS sequence"/>
</dbReference>
<keyword evidence="2" id="KW-1185">Reference proteome</keyword>
<reference evidence="1 2" key="1">
    <citation type="submission" date="2021-03" db="EMBL/GenBank/DDBJ databases">
        <title>Aliifodinibius sp. nov., a new bacterium isolated from saline soil.</title>
        <authorList>
            <person name="Galisteo C."/>
            <person name="De La Haba R."/>
            <person name="Sanchez-Porro C."/>
            <person name="Ventosa A."/>
        </authorList>
    </citation>
    <scope>NUCLEOTIDE SEQUENCE [LARGE SCALE GENOMIC DNA]</scope>
    <source>
        <strain evidence="1 2">1BSP15-2V2</strain>
    </source>
</reference>